<dbReference type="Proteomes" id="UP000010792">
    <property type="component" value="Plasmid NT26_p1"/>
</dbReference>
<reference evidence="1 2" key="1">
    <citation type="journal article" date="2013" name="Genome Biol. Evol.">
        <title>Life in an arsenic-containing gold mine: genome and physiology of the autotrophic arsenite-oxidizing bacterium rhizobium sp. NT-26.</title>
        <authorList>
            <person name="Andres J."/>
            <person name="Arsene-Ploetze F."/>
            <person name="Barbe V."/>
            <person name="Brochier-Armanet C."/>
            <person name="Cleiss-Arnold J."/>
            <person name="Coppee J.Y."/>
            <person name="Dillies M.A."/>
            <person name="Geist"/>
            <person name="L"/>
            <person name="Joublin A."/>
            <person name="Koechler S."/>
            <person name="Lassalle F."/>
            <person name="Marchal M."/>
            <person name="Medigue C."/>
            <person name="Muller D."/>
            <person name="Nesme X."/>
            <person name="Plewniak F."/>
            <person name="Proux C."/>
            <person name="Ramirez-Bahena M.H."/>
            <person name="Schenowitz C."/>
            <person name="Sismeiro O."/>
            <person name="Vallenet D."/>
            <person name="Santini J.M."/>
            <person name="Bertin P.N."/>
        </authorList>
    </citation>
    <scope>NUCLEOTIDE SEQUENCE [LARGE SCALE GENOMIC DNA]</scope>
    <source>
        <strain evidence="1 2">NT-26</strain>
        <plasmid evidence="1">NT26_p1</plasmid>
    </source>
</reference>
<evidence type="ECO:0000313" key="1">
    <source>
        <dbReference type="EMBL" id="CCF22386.1"/>
    </source>
</evidence>
<dbReference type="AlphaFoldDB" id="L0NND5"/>
<keyword evidence="1" id="KW-0614">Plasmid</keyword>
<protein>
    <submittedName>
        <fullName evidence="1">Uncharacterized protein</fullName>
    </submittedName>
</protein>
<gene>
    <name evidence="1" type="ORF">NT26_p10367</name>
</gene>
<accession>L0NND5</accession>
<dbReference type="EMBL" id="FO082821">
    <property type="protein sequence ID" value="CCF22386.1"/>
    <property type="molecule type" value="Genomic_DNA"/>
</dbReference>
<evidence type="ECO:0000313" key="2">
    <source>
        <dbReference type="Proteomes" id="UP000010792"/>
    </source>
</evidence>
<organism evidence="1 2">
    <name type="scientific">Pseudorhizobium banfieldiae</name>
    <dbReference type="NCBI Taxonomy" id="1125847"/>
    <lineage>
        <taxon>Bacteria</taxon>
        <taxon>Pseudomonadati</taxon>
        <taxon>Pseudomonadota</taxon>
        <taxon>Alphaproteobacteria</taxon>
        <taxon>Hyphomicrobiales</taxon>
        <taxon>Rhizobiaceae</taxon>
        <taxon>Rhizobium/Agrobacterium group</taxon>
        <taxon>Pseudorhizobium</taxon>
    </lineage>
</organism>
<keyword evidence="2" id="KW-1185">Reference proteome</keyword>
<name>L0NND5_9HYPH</name>
<geneLocation type="plasmid" evidence="1 2">
    <name>NT26_p1</name>
</geneLocation>
<dbReference type="KEGG" id="rht:NT26_p10367"/>
<proteinExistence type="predicted"/>
<sequence length="62" mass="7048">MAVHLNCNPDVFREASKCGGCDLRLISENYRLLWSLDRLREYPEGRIVTMSASLDPSSFQSV</sequence>